<dbReference type="PANTHER" id="PTHR30619">
    <property type="entry name" value="DNA INTERNALIZATION/COMPETENCE PROTEIN COMEC/REC2"/>
    <property type="match status" value="1"/>
</dbReference>
<dbReference type="InterPro" id="IPR004477">
    <property type="entry name" value="ComEC_N"/>
</dbReference>
<keyword evidence="4 6" id="KW-1133">Transmembrane helix</keyword>
<evidence type="ECO:0000259" key="7">
    <source>
        <dbReference type="SMART" id="SM00849"/>
    </source>
</evidence>
<evidence type="ECO:0000256" key="3">
    <source>
        <dbReference type="ARBA" id="ARBA00022692"/>
    </source>
</evidence>
<dbReference type="RefSeq" id="WP_096716806.1">
    <property type="nucleotide sequence ID" value="NZ_MTZV01000002.1"/>
</dbReference>
<comment type="subcellular location">
    <subcellularLocation>
        <location evidence="1">Cell membrane</location>
        <topology evidence="1">Multi-pass membrane protein</topology>
    </subcellularLocation>
</comment>
<dbReference type="NCBIfam" id="TIGR00360">
    <property type="entry name" value="ComEC_N-term"/>
    <property type="match status" value="1"/>
</dbReference>
<dbReference type="InterPro" id="IPR001279">
    <property type="entry name" value="Metallo-B-lactamas"/>
</dbReference>
<dbReference type="GO" id="GO:0005886">
    <property type="term" value="C:plasma membrane"/>
    <property type="evidence" value="ECO:0007669"/>
    <property type="project" value="UniProtKB-SubCell"/>
</dbReference>
<evidence type="ECO:0000256" key="6">
    <source>
        <dbReference type="SAM" id="Phobius"/>
    </source>
</evidence>
<dbReference type="Pfam" id="PF13567">
    <property type="entry name" value="DUF4131"/>
    <property type="match status" value="1"/>
</dbReference>
<sequence>MRAVWCGFVLGVIGLQQQAALPSMMGWCVLALAWLCGVAVAVNAWTIVRRRTRVSVDARRWAHAGWGALIFAAACSGFGYAAWRAELRLAVALPAAWEGRDIEVSGYVVGLPSRDKIASRFLFEVESASAPIVRFPKTIQLVWVARDTPPPVLEPGSRWRLPVRLKRAHSTANFGVRDGEATLLARNVRATGYVSAPEHALQLAGSASGVAVTINRWRAAIRARIDTVLADAPHRGIVIALAIGAQDAVSTADWASMRNTGTNHLIAISGLHIGLVAGFAAWFAGSLWRRSAFVGRYWPLRVPAQKIAALGGASFAAFHAALAGFNVPAQRALWMLAIAALAFVGGRRLAPSVVFAWALGLVLITDPWAVLLPGFWLSFCAVAAILFAVSGPRRRVRSPYEPDAVPVHPLRRAWRRCSHAFARYVHDSTHIQLAVTIALAPLTLYWFSQIPLVGPVANAFAIPWMSLLVTPVVLAGAVLPMPLDAWAFQAADGLLRIQSVVLQWLATPTWAVWHLPRPGPWALVCATAGVAWCLAPRGWPLRWAGPLAWLPLLLPPPPGPQHGAFRLTALDIGQGNSVLVETAHHALLFDAGPGPESTHAGERVVVPFLQAQGVTTLDALMVSHEDSDHAGGAPAVLDGIEVRQLLASLPQRHALWAQARKVGAERVQCAAGQHWQWDGVDFTILWPDERRLRANPNDQCCVLRIRTAGRAGHAGHGYAASPTATLTALLAADIEAPVERTLLARDPDALPAHVLLVPHHGSRTSSTEPFLDTIDPLIAIFQVGYRNRFRHPHPGVFARYEARQIELTRSDTDGAVRIEALGTTLSLERYRDTHRRYWMDR</sequence>
<feature type="transmembrane region" description="Helical" evidence="6">
    <location>
        <begin position="431"/>
        <end position="448"/>
    </location>
</feature>
<dbReference type="SUPFAM" id="SSF56281">
    <property type="entry name" value="Metallo-hydrolase/oxidoreductase"/>
    <property type="match status" value="1"/>
</dbReference>
<feature type="transmembrane region" description="Helical" evidence="6">
    <location>
        <begin position="307"/>
        <end position="325"/>
    </location>
</feature>
<dbReference type="InterPro" id="IPR036866">
    <property type="entry name" value="RibonucZ/Hydroxyglut_hydro"/>
</dbReference>
<dbReference type="CDD" id="cd07731">
    <property type="entry name" value="ComA-like_MBL-fold"/>
    <property type="match status" value="1"/>
</dbReference>
<evidence type="ECO:0000256" key="1">
    <source>
        <dbReference type="ARBA" id="ARBA00004651"/>
    </source>
</evidence>
<evidence type="ECO:0000313" key="9">
    <source>
        <dbReference type="Proteomes" id="UP000218022"/>
    </source>
</evidence>
<feature type="transmembrane region" description="Helical" evidence="6">
    <location>
        <begin position="265"/>
        <end position="287"/>
    </location>
</feature>
<feature type="transmembrane region" description="Helical" evidence="6">
    <location>
        <begin position="24"/>
        <end position="45"/>
    </location>
</feature>
<feature type="transmembrane region" description="Helical" evidence="6">
    <location>
        <begin position="370"/>
        <end position="389"/>
    </location>
</feature>
<comment type="caution">
    <text evidence="8">The sequence shown here is derived from an EMBL/GenBank/DDBJ whole genome shotgun (WGS) entry which is preliminary data.</text>
</comment>
<dbReference type="InterPro" id="IPR035681">
    <property type="entry name" value="ComA-like_MBL"/>
</dbReference>
<keyword evidence="5 6" id="KW-0472">Membrane</keyword>
<dbReference type="GO" id="GO:0030420">
    <property type="term" value="P:establishment of competence for transformation"/>
    <property type="evidence" value="ECO:0007669"/>
    <property type="project" value="InterPro"/>
</dbReference>
<dbReference type="InterPro" id="IPR004797">
    <property type="entry name" value="Competence_ComEC/Rec2"/>
</dbReference>
<dbReference type="Pfam" id="PF00753">
    <property type="entry name" value="Lactamase_B"/>
    <property type="match status" value="1"/>
</dbReference>
<reference evidence="8 9" key="1">
    <citation type="submission" date="2017-01" db="EMBL/GenBank/DDBJ databases">
        <title>Whole-Genome Shotgun Sequencing of Two beta-Proteobacterial Species in Search of the Bulgecin Biosynthetic Cluster.</title>
        <authorList>
            <person name="Horsman M.E."/>
            <person name="Marous D.R."/>
            <person name="Li R."/>
            <person name="Oliver R.A."/>
            <person name="Byun B."/>
            <person name="Emrich S.J."/>
            <person name="Boggess B."/>
            <person name="Townsend C.A."/>
            <person name="Mobashery S."/>
        </authorList>
    </citation>
    <scope>NUCLEOTIDE SEQUENCE [LARGE SCALE GENOMIC DNA]</scope>
    <source>
        <strain evidence="8 9">ATCC 31363</strain>
    </source>
</reference>
<accession>A0A2A4F349</accession>
<keyword evidence="2" id="KW-1003">Cell membrane</keyword>
<gene>
    <name evidence="8" type="ORF">BWP39_02500</name>
</gene>
<evidence type="ECO:0000256" key="2">
    <source>
        <dbReference type="ARBA" id="ARBA00022475"/>
    </source>
</evidence>
<protein>
    <submittedName>
        <fullName evidence="8">DNA internalization-related competence protein ComEC/Rec2</fullName>
    </submittedName>
</protein>
<evidence type="ECO:0000256" key="4">
    <source>
        <dbReference type="ARBA" id="ARBA00022989"/>
    </source>
</evidence>
<dbReference type="Pfam" id="PF03772">
    <property type="entry name" value="Competence"/>
    <property type="match status" value="1"/>
</dbReference>
<organism evidence="8 9">
    <name type="scientific">Paraburkholderia acidicola</name>
    <dbReference type="NCBI Taxonomy" id="1912599"/>
    <lineage>
        <taxon>Bacteria</taxon>
        <taxon>Pseudomonadati</taxon>
        <taxon>Pseudomonadota</taxon>
        <taxon>Betaproteobacteria</taxon>
        <taxon>Burkholderiales</taxon>
        <taxon>Burkholderiaceae</taxon>
        <taxon>Paraburkholderia</taxon>
    </lineage>
</organism>
<keyword evidence="3 6" id="KW-0812">Transmembrane</keyword>
<dbReference type="Proteomes" id="UP000218022">
    <property type="component" value="Unassembled WGS sequence"/>
</dbReference>
<dbReference type="InterPro" id="IPR052159">
    <property type="entry name" value="Competence_DNA_uptake"/>
</dbReference>
<evidence type="ECO:0000313" key="8">
    <source>
        <dbReference type="EMBL" id="PCE27387.1"/>
    </source>
</evidence>
<proteinExistence type="predicted"/>
<dbReference type="OrthoDB" id="9761531at2"/>
<dbReference type="PANTHER" id="PTHR30619:SF1">
    <property type="entry name" value="RECOMBINATION PROTEIN 2"/>
    <property type="match status" value="1"/>
</dbReference>
<feature type="transmembrane region" description="Helical" evidence="6">
    <location>
        <begin position="332"/>
        <end position="350"/>
    </location>
</feature>
<dbReference type="EMBL" id="MTZV01000002">
    <property type="protein sequence ID" value="PCE27387.1"/>
    <property type="molecule type" value="Genomic_DNA"/>
</dbReference>
<evidence type="ECO:0000256" key="5">
    <source>
        <dbReference type="ARBA" id="ARBA00023136"/>
    </source>
</evidence>
<dbReference type="AlphaFoldDB" id="A0A2A4F349"/>
<feature type="transmembrane region" description="Helical" evidence="6">
    <location>
        <begin position="460"/>
        <end position="481"/>
    </location>
</feature>
<dbReference type="NCBIfam" id="TIGR00361">
    <property type="entry name" value="ComEC_Rec2"/>
    <property type="match status" value="1"/>
</dbReference>
<name>A0A2A4F349_9BURK</name>
<feature type="domain" description="Metallo-beta-lactamase" evidence="7">
    <location>
        <begin position="574"/>
        <end position="753"/>
    </location>
</feature>
<dbReference type="SMART" id="SM00849">
    <property type="entry name" value="Lactamase_B"/>
    <property type="match status" value="1"/>
</dbReference>
<dbReference type="Gene3D" id="3.60.15.10">
    <property type="entry name" value="Ribonuclease Z/Hydroxyacylglutathione hydrolase-like"/>
    <property type="match status" value="1"/>
</dbReference>
<dbReference type="InterPro" id="IPR025405">
    <property type="entry name" value="DUF4131"/>
</dbReference>